<dbReference type="Proteomes" id="UP000315385">
    <property type="component" value="Unassembled WGS sequence"/>
</dbReference>
<protein>
    <recommendedName>
        <fullName evidence="2">histidine kinase</fullName>
        <ecNumber evidence="2">2.7.13.3</ecNumber>
    </recommendedName>
</protein>
<proteinExistence type="predicted"/>
<dbReference type="Gene3D" id="1.10.287.130">
    <property type="match status" value="1"/>
</dbReference>
<keyword evidence="10" id="KW-1185">Reference proteome</keyword>
<dbReference type="Pfam" id="PF00512">
    <property type="entry name" value="HisKA"/>
    <property type="match status" value="1"/>
</dbReference>
<dbReference type="AlphaFoldDB" id="A0A544QRL8"/>
<dbReference type="RefSeq" id="WP_142442743.1">
    <property type="nucleotide sequence ID" value="NZ_SESI01000001.1"/>
</dbReference>
<dbReference type="PANTHER" id="PTHR43711:SF1">
    <property type="entry name" value="HISTIDINE KINASE 1"/>
    <property type="match status" value="1"/>
</dbReference>
<name>A0A544QRL8_9EURY</name>
<feature type="transmembrane region" description="Helical" evidence="7">
    <location>
        <begin position="85"/>
        <end position="109"/>
    </location>
</feature>
<dbReference type="InterPro" id="IPR004358">
    <property type="entry name" value="Sig_transdc_His_kin-like_C"/>
</dbReference>
<dbReference type="InterPro" id="IPR031621">
    <property type="entry name" value="HisKA_7TM"/>
</dbReference>
<sequence length="581" mass="62421">MIQLLGAAGSVLTGSGLPTPTFWAYVLAFGLAAVVCFAAIPRARAINAADDTRNGLVALVAVSGVWAALQLGYLAAPTPSLQYGFYIAGLVVGLSTVGPWLYFCSAYTGRSLHNNPTYQRIAIAVYLLIVAIKITNPIHGLYFTATPATTPFTHLMIDHGTLHWLAMGLAYSLATVGIFMLFELFAQVDYDTRPFVGLVGLTALPVALDILGSVSPSVIDMSYSALGVAAFAVGVLFVYTDRFETIQLAGQYDSPVVVLGDSDEIRDYNRRAAELFPALEDGLGEELAAVVPTLSQCPDTEAVIELEIDGETRYFQSTTNPFSASRVQLGRLLVLTDVTAQERYRRELEAQNERLEQFTGMVSHDLRNPLNVAQGNSEIIAELIAAAETDDGEYTSLNAETMGTLSNAADTLSRTLARMELLIDDLLVLAREGQEIDEPEPVSLAAIVESCWAMVDQKAATLVVDDDPTVEADPDRLQQLLENLFRNAIEHGGSDVTIRVGELDDSGFYVEDDGPGIPADTREDVFESGYTTNREGTGFGLNIVSEIVAAHGWEIAVTDGEDGGARFEITGVDAAEGEPVD</sequence>
<dbReference type="SMART" id="SM00388">
    <property type="entry name" value="HisKA"/>
    <property type="match status" value="1"/>
</dbReference>
<feature type="transmembrane region" description="Helical" evidence="7">
    <location>
        <begin position="194"/>
        <end position="215"/>
    </location>
</feature>
<accession>A0A544QRL8</accession>
<dbReference type="InterPro" id="IPR050736">
    <property type="entry name" value="Sensor_HK_Regulatory"/>
</dbReference>
<dbReference type="SUPFAM" id="SSF47384">
    <property type="entry name" value="Homodimeric domain of signal transducing histidine kinase"/>
    <property type="match status" value="1"/>
</dbReference>
<feature type="transmembrane region" description="Helical" evidence="7">
    <location>
        <begin position="22"/>
        <end position="43"/>
    </location>
</feature>
<dbReference type="PROSITE" id="PS50109">
    <property type="entry name" value="HIS_KIN"/>
    <property type="match status" value="1"/>
</dbReference>
<evidence type="ECO:0000256" key="2">
    <source>
        <dbReference type="ARBA" id="ARBA00012438"/>
    </source>
</evidence>
<dbReference type="Gene3D" id="3.30.565.10">
    <property type="entry name" value="Histidine kinase-like ATPase, C-terminal domain"/>
    <property type="match status" value="1"/>
</dbReference>
<dbReference type="PRINTS" id="PR00344">
    <property type="entry name" value="BCTRLSENSOR"/>
</dbReference>
<evidence type="ECO:0000256" key="6">
    <source>
        <dbReference type="ARBA" id="ARBA00023012"/>
    </source>
</evidence>
<comment type="caution">
    <text evidence="9">The sequence shown here is derived from an EMBL/GenBank/DDBJ whole genome shotgun (WGS) entry which is preliminary data.</text>
</comment>
<dbReference type="SMART" id="SM00387">
    <property type="entry name" value="HATPase_c"/>
    <property type="match status" value="1"/>
</dbReference>
<dbReference type="InterPro" id="IPR005467">
    <property type="entry name" value="His_kinase_dom"/>
</dbReference>
<gene>
    <name evidence="9" type="ORF">EWF95_03895</name>
</gene>
<evidence type="ECO:0000259" key="8">
    <source>
        <dbReference type="PROSITE" id="PS50109"/>
    </source>
</evidence>
<feature type="domain" description="Histidine kinase" evidence="8">
    <location>
        <begin position="361"/>
        <end position="570"/>
    </location>
</feature>
<feature type="transmembrane region" description="Helical" evidence="7">
    <location>
        <begin position="162"/>
        <end position="182"/>
    </location>
</feature>
<dbReference type="Pfam" id="PF16927">
    <property type="entry name" value="HisKA_7TM"/>
    <property type="match status" value="1"/>
</dbReference>
<keyword evidence="7" id="KW-0812">Transmembrane</keyword>
<dbReference type="EMBL" id="SESI01000001">
    <property type="protein sequence ID" value="TQQ82091.1"/>
    <property type="molecule type" value="Genomic_DNA"/>
</dbReference>
<reference evidence="9 10" key="1">
    <citation type="submission" date="2019-02" db="EMBL/GenBank/DDBJ databases">
        <title>Halonotius sp. a new haloqrchaeon isolated from saline water.</title>
        <authorList>
            <person name="Duran-Viseras A."/>
            <person name="Sanchez-Porro C."/>
            <person name="Ventosa A."/>
        </authorList>
    </citation>
    <scope>NUCLEOTIDE SEQUENCE [LARGE SCALE GENOMIC DNA]</scope>
    <source>
        <strain evidence="9 10">F9-27</strain>
    </source>
</reference>
<dbReference type="CDD" id="cd00082">
    <property type="entry name" value="HisKA"/>
    <property type="match status" value="1"/>
</dbReference>
<evidence type="ECO:0000256" key="3">
    <source>
        <dbReference type="ARBA" id="ARBA00022553"/>
    </source>
</evidence>
<evidence type="ECO:0000256" key="7">
    <source>
        <dbReference type="SAM" id="Phobius"/>
    </source>
</evidence>
<comment type="catalytic activity">
    <reaction evidence="1">
        <text>ATP + protein L-histidine = ADP + protein N-phospho-L-histidine.</text>
        <dbReference type="EC" id="2.7.13.3"/>
    </reaction>
</comment>
<dbReference type="InterPro" id="IPR003594">
    <property type="entry name" value="HATPase_dom"/>
</dbReference>
<dbReference type="Pfam" id="PF02518">
    <property type="entry name" value="HATPase_c"/>
    <property type="match status" value="1"/>
</dbReference>
<keyword evidence="5 9" id="KW-0418">Kinase</keyword>
<keyword evidence="7" id="KW-0472">Membrane</keyword>
<evidence type="ECO:0000256" key="1">
    <source>
        <dbReference type="ARBA" id="ARBA00000085"/>
    </source>
</evidence>
<dbReference type="PANTHER" id="PTHR43711">
    <property type="entry name" value="TWO-COMPONENT HISTIDINE KINASE"/>
    <property type="match status" value="1"/>
</dbReference>
<evidence type="ECO:0000256" key="4">
    <source>
        <dbReference type="ARBA" id="ARBA00022679"/>
    </source>
</evidence>
<dbReference type="Gene3D" id="3.30.450.20">
    <property type="entry name" value="PAS domain"/>
    <property type="match status" value="1"/>
</dbReference>
<organism evidence="9 10">
    <name type="scientific">Halonotius roseus</name>
    <dbReference type="NCBI Taxonomy" id="2511997"/>
    <lineage>
        <taxon>Archaea</taxon>
        <taxon>Methanobacteriati</taxon>
        <taxon>Methanobacteriota</taxon>
        <taxon>Stenosarchaea group</taxon>
        <taxon>Halobacteria</taxon>
        <taxon>Halobacteriales</taxon>
        <taxon>Haloferacaceae</taxon>
        <taxon>Halonotius</taxon>
    </lineage>
</organism>
<evidence type="ECO:0000313" key="10">
    <source>
        <dbReference type="Proteomes" id="UP000315385"/>
    </source>
</evidence>
<dbReference type="SUPFAM" id="SSF55874">
    <property type="entry name" value="ATPase domain of HSP90 chaperone/DNA topoisomerase II/histidine kinase"/>
    <property type="match status" value="1"/>
</dbReference>
<dbReference type="InterPro" id="IPR003661">
    <property type="entry name" value="HisK_dim/P_dom"/>
</dbReference>
<evidence type="ECO:0000256" key="5">
    <source>
        <dbReference type="ARBA" id="ARBA00022777"/>
    </source>
</evidence>
<keyword evidence="6" id="KW-0902">Two-component regulatory system</keyword>
<evidence type="ECO:0000313" key="9">
    <source>
        <dbReference type="EMBL" id="TQQ82091.1"/>
    </source>
</evidence>
<keyword evidence="7" id="KW-1133">Transmembrane helix</keyword>
<feature type="transmembrane region" description="Helical" evidence="7">
    <location>
        <begin position="121"/>
        <end position="142"/>
    </location>
</feature>
<dbReference type="CDD" id="cd00075">
    <property type="entry name" value="HATPase"/>
    <property type="match status" value="1"/>
</dbReference>
<dbReference type="OrthoDB" id="8127at2157"/>
<dbReference type="InterPro" id="IPR036097">
    <property type="entry name" value="HisK_dim/P_sf"/>
</dbReference>
<dbReference type="InterPro" id="IPR036890">
    <property type="entry name" value="HATPase_C_sf"/>
</dbReference>
<feature type="transmembrane region" description="Helical" evidence="7">
    <location>
        <begin position="55"/>
        <end position="73"/>
    </location>
</feature>
<feature type="transmembrane region" description="Helical" evidence="7">
    <location>
        <begin position="221"/>
        <end position="239"/>
    </location>
</feature>
<dbReference type="EC" id="2.7.13.3" evidence="2"/>
<keyword evidence="4" id="KW-0808">Transferase</keyword>
<keyword evidence="3" id="KW-0597">Phosphoprotein</keyword>
<dbReference type="GO" id="GO:0000155">
    <property type="term" value="F:phosphorelay sensor kinase activity"/>
    <property type="evidence" value="ECO:0007669"/>
    <property type="project" value="InterPro"/>
</dbReference>